<evidence type="ECO:0008006" key="6">
    <source>
        <dbReference type="Google" id="ProtNLM"/>
    </source>
</evidence>
<sequence>MVQLRGFLFTLQMGRSNKISGPRGIHALVIKLSESDPLYGEKKKLLESKGFSAEVQIILEDSSSAEWTSTTLKTMQQIFRIIHLDEAELYFFEDPPLGCYSLKNEMEALNSMISHIDSLITITKCLQGHALRCLRDATVNLLKEFWDRNTVNDTIWNVKQCNEENHLLQWGERIGVNSRVQIAHVEGFGRGAIAQEDLEVGDIALEIPVPAIISEDAMKGSDMYPVLQRIDGISVETMLLLWSMKERYNSSSKYKIYFDMLPREFNTGLSFGIDAIMVLDGTILLEEIIQAKEHLQTQYEELFPTLCDAHPDVFPPELFTWEHYLWACELWYSNSMKIQFADGELRTCLIPIAGFLNHSLYPHISRYGKVDPVTNSLKFPMSRPCRVGEQCFLSYGNFSSSHLITFYGFLPHGDNPYDVIPLDIDNGFNGDNNVMDSFKHATHMLRGTWFSNNHNIFSYGLPSPLLDYLRNARNMSDTESPMQDKLEVEAQVLEDLYATFSSMMEGLSDTNPDTRENIEWDVKLALQYKDLQRRIMSSILRSCSSGLKMLEDEHERSHSRDHREK</sequence>
<organism evidence="4 5">
    <name type="scientific">Trapa incisa</name>
    <dbReference type="NCBI Taxonomy" id="236973"/>
    <lineage>
        <taxon>Eukaryota</taxon>
        <taxon>Viridiplantae</taxon>
        <taxon>Streptophyta</taxon>
        <taxon>Embryophyta</taxon>
        <taxon>Tracheophyta</taxon>
        <taxon>Spermatophyta</taxon>
        <taxon>Magnoliopsida</taxon>
        <taxon>eudicotyledons</taxon>
        <taxon>Gunneridae</taxon>
        <taxon>Pentapetalae</taxon>
        <taxon>rosids</taxon>
        <taxon>malvids</taxon>
        <taxon>Myrtales</taxon>
        <taxon>Lythraceae</taxon>
        <taxon>Trapa</taxon>
    </lineage>
</organism>
<keyword evidence="1" id="KW-0489">Methyltransferase</keyword>
<dbReference type="InterPro" id="IPR036464">
    <property type="entry name" value="Rubisco_LSMT_subst-bd_sf"/>
</dbReference>
<keyword evidence="2" id="KW-0808">Transferase</keyword>
<dbReference type="InterPro" id="IPR046341">
    <property type="entry name" value="SET_dom_sf"/>
</dbReference>
<keyword evidence="5" id="KW-1185">Reference proteome</keyword>
<dbReference type="GO" id="GO:0032259">
    <property type="term" value="P:methylation"/>
    <property type="evidence" value="ECO:0007669"/>
    <property type="project" value="UniProtKB-KW"/>
</dbReference>
<evidence type="ECO:0000256" key="3">
    <source>
        <dbReference type="ARBA" id="ARBA00022691"/>
    </source>
</evidence>
<dbReference type="EMBL" id="JAXIOK010000004">
    <property type="protein sequence ID" value="KAK4774247.1"/>
    <property type="molecule type" value="Genomic_DNA"/>
</dbReference>
<evidence type="ECO:0000256" key="1">
    <source>
        <dbReference type="ARBA" id="ARBA00022603"/>
    </source>
</evidence>
<protein>
    <recommendedName>
        <fullName evidence="6">SET domain-containing protein</fullName>
    </recommendedName>
</protein>
<dbReference type="Proteomes" id="UP001345219">
    <property type="component" value="Chromosome 22"/>
</dbReference>
<dbReference type="CDD" id="cd10527">
    <property type="entry name" value="SET_LSMT"/>
    <property type="match status" value="1"/>
</dbReference>
<dbReference type="PANTHER" id="PTHR13271">
    <property type="entry name" value="UNCHARACTERIZED PUTATIVE METHYLTRANSFERASE"/>
    <property type="match status" value="1"/>
</dbReference>
<evidence type="ECO:0000313" key="5">
    <source>
        <dbReference type="Proteomes" id="UP001345219"/>
    </source>
</evidence>
<dbReference type="InterPro" id="IPR050600">
    <property type="entry name" value="SETD3_SETD6_MTase"/>
</dbReference>
<dbReference type="GO" id="GO:0016279">
    <property type="term" value="F:protein-lysine N-methyltransferase activity"/>
    <property type="evidence" value="ECO:0007669"/>
    <property type="project" value="TreeGrafter"/>
</dbReference>
<dbReference type="SUPFAM" id="SSF82199">
    <property type="entry name" value="SET domain"/>
    <property type="match status" value="1"/>
</dbReference>
<evidence type="ECO:0000313" key="4">
    <source>
        <dbReference type="EMBL" id="KAK4774247.1"/>
    </source>
</evidence>
<keyword evidence="3" id="KW-0949">S-adenosyl-L-methionine</keyword>
<proteinExistence type="predicted"/>
<gene>
    <name evidence="4" type="ORF">SAY87_029266</name>
</gene>
<comment type="caution">
    <text evidence="4">The sequence shown here is derived from an EMBL/GenBank/DDBJ whole genome shotgun (WGS) entry which is preliminary data.</text>
</comment>
<dbReference type="Gene3D" id="3.90.1410.10">
    <property type="entry name" value="set domain protein methyltransferase, domain 1"/>
    <property type="match status" value="1"/>
</dbReference>
<evidence type="ECO:0000256" key="2">
    <source>
        <dbReference type="ARBA" id="ARBA00022679"/>
    </source>
</evidence>
<dbReference type="Gene3D" id="3.90.1420.10">
    <property type="entry name" value="Rubisco LSMT, substrate-binding domain"/>
    <property type="match status" value="1"/>
</dbReference>
<name>A0AAN7L4E2_9MYRT</name>
<reference evidence="4 5" key="1">
    <citation type="journal article" date="2023" name="Hortic Res">
        <title>Pangenome of water caltrop reveals structural variations and asymmetric subgenome divergence after allopolyploidization.</title>
        <authorList>
            <person name="Zhang X."/>
            <person name="Chen Y."/>
            <person name="Wang L."/>
            <person name="Yuan Y."/>
            <person name="Fang M."/>
            <person name="Shi L."/>
            <person name="Lu R."/>
            <person name="Comes H.P."/>
            <person name="Ma Y."/>
            <person name="Chen Y."/>
            <person name="Huang G."/>
            <person name="Zhou Y."/>
            <person name="Zheng Z."/>
            <person name="Qiu Y."/>
        </authorList>
    </citation>
    <scope>NUCLEOTIDE SEQUENCE [LARGE SCALE GENOMIC DNA]</scope>
    <source>
        <tissue evidence="4">Roots</tissue>
    </source>
</reference>
<dbReference type="PANTHER" id="PTHR13271:SF103">
    <property type="entry name" value="N-METHYLTRANSFERASE DOMAIN AND SET DOMAIN CONTAINING PROTEIN-RELATED"/>
    <property type="match status" value="1"/>
</dbReference>
<dbReference type="AlphaFoldDB" id="A0AAN7L4E2"/>
<dbReference type="FunFam" id="3.90.1410.10:FF:000011">
    <property type="entry name" value="Transcription factor, E2F and DP-related"/>
    <property type="match status" value="1"/>
</dbReference>
<accession>A0AAN7L4E2</accession>